<keyword evidence="2" id="KW-1185">Reference proteome</keyword>
<name>A0A1E5Q6R6_9PROT</name>
<dbReference type="AlphaFoldDB" id="A0A1E5Q6R6"/>
<organism evidence="1 2">
    <name type="scientific">Magnetovibrio blakemorei</name>
    <dbReference type="NCBI Taxonomy" id="28181"/>
    <lineage>
        <taxon>Bacteria</taxon>
        <taxon>Pseudomonadati</taxon>
        <taxon>Pseudomonadota</taxon>
        <taxon>Alphaproteobacteria</taxon>
        <taxon>Rhodospirillales</taxon>
        <taxon>Magnetovibrionaceae</taxon>
        <taxon>Magnetovibrio</taxon>
    </lineage>
</organism>
<comment type="caution">
    <text evidence="1">The sequence shown here is derived from an EMBL/GenBank/DDBJ whole genome shotgun (WGS) entry which is preliminary data.</text>
</comment>
<evidence type="ECO:0000313" key="2">
    <source>
        <dbReference type="Proteomes" id="UP000095347"/>
    </source>
</evidence>
<reference evidence="2" key="1">
    <citation type="submission" date="2016-07" db="EMBL/GenBank/DDBJ databases">
        <authorList>
            <person name="Florea S."/>
            <person name="Webb J.S."/>
            <person name="Jaromczyk J."/>
            <person name="Schardl C.L."/>
        </authorList>
    </citation>
    <scope>NUCLEOTIDE SEQUENCE [LARGE SCALE GENOMIC DNA]</scope>
    <source>
        <strain evidence="2">MV-1</strain>
    </source>
</reference>
<evidence type="ECO:0008006" key="3">
    <source>
        <dbReference type="Google" id="ProtNLM"/>
    </source>
</evidence>
<protein>
    <recommendedName>
        <fullName evidence="3">EAL domain-containing protein</fullName>
    </recommendedName>
</protein>
<dbReference type="EMBL" id="MCGG01000029">
    <property type="protein sequence ID" value="OEJ66706.1"/>
    <property type="molecule type" value="Genomic_DNA"/>
</dbReference>
<sequence length="274" mass="31052">MSSLLLWWPVLYTRFTLNVSTTYNIGMIVKEPTGATLDTVYRPVWQTDQTRVDLFYAKPILRDENGVELPGFTPLIRQQTVDLTMLRQVRYLKQAFEALHLRFSSGERFRLLVRINSVALATPEAASVVTDTMRMLSTEERSFIVPEIIDFPASLSLNTLDEITIPLMAFFDTWLAQPEKTQADFTPYANLNYGGVTLDLFDKPMDLKLAGKVFQLFAQRASHRRLPTWVLGLATPELAKVARICGINALSGAYMNRESDHPGPVIEGQQEFMV</sequence>
<accession>A0A1E5Q6R6</accession>
<gene>
    <name evidence="1" type="ORF">BEN30_11540</name>
</gene>
<evidence type="ECO:0000313" key="1">
    <source>
        <dbReference type="EMBL" id="OEJ66706.1"/>
    </source>
</evidence>
<dbReference type="Proteomes" id="UP000095347">
    <property type="component" value="Unassembled WGS sequence"/>
</dbReference>
<proteinExistence type="predicted"/>